<reference evidence="1 2" key="1">
    <citation type="journal article" date="2022" name="Plant J.">
        <title>Chromosome-level genome of Camellia lanceoleosa provides a valuable resource for understanding genome evolution and self-incompatibility.</title>
        <authorList>
            <person name="Gong W."/>
            <person name="Xiao S."/>
            <person name="Wang L."/>
            <person name="Liao Z."/>
            <person name="Chang Y."/>
            <person name="Mo W."/>
            <person name="Hu G."/>
            <person name="Li W."/>
            <person name="Zhao G."/>
            <person name="Zhu H."/>
            <person name="Hu X."/>
            <person name="Ji K."/>
            <person name="Xiang X."/>
            <person name="Song Q."/>
            <person name="Yuan D."/>
            <person name="Jin S."/>
            <person name="Zhang L."/>
        </authorList>
    </citation>
    <scope>NUCLEOTIDE SEQUENCE [LARGE SCALE GENOMIC DNA]</scope>
    <source>
        <strain evidence="1">SQ_2022a</strain>
    </source>
</reference>
<comment type="caution">
    <text evidence="1">The sequence shown here is derived from an EMBL/GenBank/DDBJ whole genome shotgun (WGS) entry which is preliminary data.</text>
</comment>
<evidence type="ECO:0000313" key="1">
    <source>
        <dbReference type="EMBL" id="KAI8008984.1"/>
    </source>
</evidence>
<dbReference type="Proteomes" id="UP001060215">
    <property type="component" value="Chromosome 7"/>
</dbReference>
<keyword evidence="1" id="KW-0687">Ribonucleoprotein</keyword>
<dbReference type="EMBL" id="CM045764">
    <property type="protein sequence ID" value="KAI8008984.1"/>
    <property type="molecule type" value="Genomic_DNA"/>
</dbReference>
<protein>
    <submittedName>
        <fullName evidence="1">40S ribosomal protein S3a-2</fullName>
    </submittedName>
</protein>
<keyword evidence="1" id="KW-0689">Ribosomal protein</keyword>
<gene>
    <name evidence="1" type="ORF">LOK49_LG07G00302</name>
</gene>
<accession>A0ACC0H6Q9</accession>
<sequence>MTGNKSSQKNVFIRKVKILKAPKFDLGKLMEVHGDYSTEDVGVKMERPAEEPVEAVAEAKQEKKRREQQRKAEESREIYLDAWEENVGSRATLRKSLSLTREREREQEREIVRVCASECERKEKERRGEEGYLFPRWWCWGCDY</sequence>
<keyword evidence="2" id="KW-1185">Reference proteome</keyword>
<proteinExistence type="predicted"/>
<evidence type="ECO:0000313" key="2">
    <source>
        <dbReference type="Proteomes" id="UP001060215"/>
    </source>
</evidence>
<organism evidence="1 2">
    <name type="scientific">Camellia lanceoleosa</name>
    <dbReference type="NCBI Taxonomy" id="1840588"/>
    <lineage>
        <taxon>Eukaryota</taxon>
        <taxon>Viridiplantae</taxon>
        <taxon>Streptophyta</taxon>
        <taxon>Embryophyta</taxon>
        <taxon>Tracheophyta</taxon>
        <taxon>Spermatophyta</taxon>
        <taxon>Magnoliopsida</taxon>
        <taxon>eudicotyledons</taxon>
        <taxon>Gunneridae</taxon>
        <taxon>Pentapetalae</taxon>
        <taxon>asterids</taxon>
        <taxon>Ericales</taxon>
        <taxon>Theaceae</taxon>
        <taxon>Camellia</taxon>
    </lineage>
</organism>
<name>A0ACC0H6Q9_9ERIC</name>